<dbReference type="InterPro" id="IPR050738">
    <property type="entry name" value="Sulfatase"/>
</dbReference>
<evidence type="ECO:0000256" key="3">
    <source>
        <dbReference type="ARBA" id="ARBA00022801"/>
    </source>
</evidence>
<feature type="domain" description="Sulfatase N-terminal" evidence="5">
    <location>
        <begin position="34"/>
        <end position="362"/>
    </location>
</feature>
<dbReference type="PROSITE" id="PS00149">
    <property type="entry name" value="SULFATASE_2"/>
    <property type="match status" value="1"/>
</dbReference>
<dbReference type="InterPro" id="IPR024607">
    <property type="entry name" value="Sulfatase_CS"/>
</dbReference>
<accession>A0ABX1VB03</accession>
<keyword evidence="2" id="KW-0479">Metal-binding</keyword>
<dbReference type="Gene3D" id="3.40.720.10">
    <property type="entry name" value="Alkaline Phosphatase, subunit A"/>
    <property type="match status" value="1"/>
</dbReference>
<dbReference type="EMBL" id="WTPX01000020">
    <property type="protein sequence ID" value="NNJ24948.1"/>
    <property type="molecule type" value="Genomic_DNA"/>
</dbReference>
<dbReference type="Proteomes" id="UP000609651">
    <property type="component" value="Unassembled WGS sequence"/>
</dbReference>
<comment type="caution">
    <text evidence="6">The sequence shown here is derived from an EMBL/GenBank/DDBJ whole genome shotgun (WGS) entry which is preliminary data.</text>
</comment>
<dbReference type="Gene3D" id="3.30.1120.10">
    <property type="match status" value="1"/>
</dbReference>
<name>A0ABX1VB03_9PLAN</name>
<dbReference type="CDD" id="cd16026">
    <property type="entry name" value="GALNS_like"/>
    <property type="match status" value="1"/>
</dbReference>
<dbReference type="RefSeq" id="WP_171184431.1">
    <property type="nucleotide sequence ID" value="NZ_WTPX01000020.1"/>
</dbReference>
<evidence type="ECO:0000313" key="7">
    <source>
        <dbReference type="Proteomes" id="UP000609651"/>
    </source>
</evidence>
<dbReference type="PANTHER" id="PTHR42693">
    <property type="entry name" value="ARYLSULFATASE FAMILY MEMBER"/>
    <property type="match status" value="1"/>
</dbReference>
<dbReference type="Pfam" id="PF14707">
    <property type="entry name" value="Sulfatase_C"/>
    <property type="match status" value="1"/>
</dbReference>
<evidence type="ECO:0000313" key="6">
    <source>
        <dbReference type="EMBL" id="NNJ24948.1"/>
    </source>
</evidence>
<organism evidence="6 7">
    <name type="scientific">Alienimonas chondri</name>
    <dbReference type="NCBI Taxonomy" id="2681879"/>
    <lineage>
        <taxon>Bacteria</taxon>
        <taxon>Pseudomonadati</taxon>
        <taxon>Planctomycetota</taxon>
        <taxon>Planctomycetia</taxon>
        <taxon>Planctomycetales</taxon>
        <taxon>Planctomycetaceae</taxon>
        <taxon>Alienimonas</taxon>
    </lineage>
</organism>
<keyword evidence="3 6" id="KW-0378">Hydrolase</keyword>
<protein>
    <submittedName>
        <fullName evidence="6">Arylsulfatase</fullName>
        <ecNumber evidence="6">3.1.6.1</ecNumber>
    </submittedName>
</protein>
<gene>
    <name evidence="6" type="primary">atsA_9</name>
    <name evidence="6" type="ORF">LzC2_10100</name>
</gene>
<dbReference type="PROSITE" id="PS00523">
    <property type="entry name" value="SULFATASE_1"/>
    <property type="match status" value="1"/>
</dbReference>
<dbReference type="Pfam" id="PF00884">
    <property type="entry name" value="Sulfatase"/>
    <property type="match status" value="1"/>
</dbReference>
<proteinExistence type="inferred from homology"/>
<keyword evidence="7" id="KW-1185">Reference proteome</keyword>
<evidence type="ECO:0000256" key="2">
    <source>
        <dbReference type="ARBA" id="ARBA00022723"/>
    </source>
</evidence>
<dbReference type="InterPro" id="IPR000917">
    <property type="entry name" value="Sulfatase_N"/>
</dbReference>
<sequence>MLVPLLSALLAVGPGGAPPNGDGEATNAQQDRPPNVVVIFCDDLGWGDLACFGHPTIATPHLDDLAQRGMRWTQFYCAAPVCTPSRAGLLTGRIPVRSGTMQSDQQGSRRVLFQDSARGLPQSEVTIAEVLKTKGYATACVGKWHLGHLPEYLPTAQGFDLYYGIPYSNDMDRIAGNTRDWRNWDTANFNVPLLKSTAKGEVETLERPADQKTITRRYGEEAVKFIEANQEGPFFLYLAHNMPHIPLFVPDEVNGQSPRGLYGDVITEIDRSVGAVVNAVREAGIEEDTQIWFTSDNGPWLTFHQTGGSAGPLRGGKGGTFEGGVRVPTICCQPGTVPANVVQRGLGSTLDFLPTFASLAGAELPEGVTLDGVDLSPALTGELPEGESPRTEQFYWRQGKLYAVRSGPWKAHFITDGEYGTGYGVPNKRIVRETPLLYHLDEDPEERFDLAAERPEVIERLSALAAAHRDAMVAGEDVTIARLPKE</sequence>
<dbReference type="InterPro" id="IPR017850">
    <property type="entry name" value="Alkaline_phosphatase_core_sf"/>
</dbReference>
<comment type="similarity">
    <text evidence="1">Belongs to the sulfatase family.</text>
</comment>
<dbReference type="EC" id="3.1.6.1" evidence="6"/>
<dbReference type="GO" id="GO:0004065">
    <property type="term" value="F:arylsulfatase activity"/>
    <property type="evidence" value="ECO:0007669"/>
    <property type="project" value="UniProtKB-EC"/>
</dbReference>
<dbReference type="PANTHER" id="PTHR42693:SF53">
    <property type="entry name" value="ENDO-4-O-SULFATASE"/>
    <property type="match status" value="1"/>
</dbReference>
<reference evidence="6 7" key="1">
    <citation type="journal article" date="2020" name="Syst. Appl. Microbiol.">
        <title>Alienimonas chondri sp. nov., a novel planctomycete isolated from the biofilm of the red alga Chondrus crispus.</title>
        <authorList>
            <person name="Vitorino I."/>
            <person name="Albuquerque L."/>
            <person name="Wiegand S."/>
            <person name="Kallscheuer N."/>
            <person name="da Costa M.S."/>
            <person name="Lobo-da-Cunha A."/>
            <person name="Jogler C."/>
            <person name="Lage O.M."/>
        </authorList>
    </citation>
    <scope>NUCLEOTIDE SEQUENCE [LARGE SCALE GENOMIC DNA]</scope>
    <source>
        <strain evidence="6 7">LzC2</strain>
    </source>
</reference>
<evidence type="ECO:0000256" key="4">
    <source>
        <dbReference type="ARBA" id="ARBA00022837"/>
    </source>
</evidence>
<dbReference type="SUPFAM" id="SSF53649">
    <property type="entry name" value="Alkaline phosphatase-like"/>
    <property type="match status" value="1"/>
</dbReference>
<evidence type="ECO:0000256" key="1">
    <source>
        <dbReference type="ARBA" id="ARBA00008779"/>
    </source>
</evidence>
<keyword evidence="4" id="KW-0106">Calcium</keyword>
<evidence type="ECO:0000259" key="5">
    <source>
        <dbReference type="Pfam" id="PF00884"/>
    </source>
</evidence>